<sequence length="184" mass="21155">MLRQEAIKIIIENDITKLARDEREAMLLNSWGINEDDPEFHFFSKSLQDELLSSDVPTKDIMDVRYNELLFKVSEGSFYGKPNEYLSKLVSEIAGSSIEVEGRVEKLLACPCCNYETLEQRGEYDICPVCFWEDDGNNDPSRYSGPNHMTLSEGRSNYEKYGACSEREADLVSSNRYEIYKKAD</sequence>
<proteinExistence type="predicted"/>
<gene>
    <name evidence="2" type="ORF">ABXS70_11075</name>
</gene>
<evidence type="ECO:0000259" key="1">
    <source>
        <dbReference type="Pfam" id="PF14206"/>
    </source>
</evidence>
<accession>A0AAU8NGY1</accession>
<dbReference type="AlphaFoldDB" id="A0AAU8NGY1"/>
<evidence type="ECO:0000313" key="2">
    <source>
        <dbReference type="EMBL" id="XCP97202.1"/>
    </source>
</evidence>
<dbReference type="InterPro" id="IPR025983">
    <property type="entry name" value="Cys_rich_CPCC"/>
</dbReference>
<dbReference type="EMBL" id="CP159992">
    <property type="protein sequence ID" value="XCP97202.1"/>
    <property type="molecule type" value="Genomic_DNA"/>
</dbReference>
<feature type="domain" description="Cysteine-rich CPCC" evidence="1">
    <location>
        <begin position="109"/>
        <end position="174"/>
    </location>
</feature>
<organism evidence="2">
    <name type="scientific">Paenibacillus sp. AN1007</name>
    <dbReference type="NCBI Taxonomy" id="3151385"/>
    <lineage>
        <taxon>Bacteria</taxon>
        <taxon>Bacillati</taxon>
        <taxon>Bacillota</taxon>
        <taxon>Bacilli</taxon>
        <taxon>Bacillales</taxon>
        <taxon>Paenibacillaceae</taxon>
        <taxon>Paenibacillus</taxon>
    </lineage>
</organism>
<protein>
    <submittedName>
        <fullName evidence="2">CPCC family cysteine-rich protein</fullName>
    </submittedName>
</protein>
<reference evidence="2" key="1">
    <citation type="submission" date="2024-05" db="EMBL/GenBank/DDBJ databases">
        <title>Draft genome assemblies of 36 bacteria isolated from hibernating arctic ground squirrels.</title>
        <authorList>
            <person name="McKee H."/>
            <person name="Mullen L."/>
            <person name="Drown D.M."/>
            <person name="Duddleston K.N."/>
        </authorList>
    </citation>
    <scope>NUCLEOTIDE SEQUENCE</scope>
    <source>
        <strain evidence="2">AN1007</strain>
    </source>
</reference>
<dbReference type="RefSeq" id="WP_366295801.1">
    <property type="nucleotide sequence ID" value="NZ_CP159992.1"/>
</dbReference>
<dbReference type="Pfam" id="PF14206">
    <property type="entry name" value="Cys_rich_CPCC"/>
    <property type="match status" value="1"/>
</dbReference>
<name>A0AAU8NGY1_9BACL</name>